<evidence type="ECO:0000313" key="7">
    <source>
        <dbReference type="EMBL" id="CAK6979695.1"/>
    </source>
</evidence>
<dbReference type="InterPro" id="IPR026521">
    <property type="entry name" value="THAP2"/>
</dbReference>
<keyword evidence="1" id="KW-0479">Metal-binding</keyword>
<evidence type="ECO:0000256" key="4">
    <source>
        <dbReference type="ARBA" id="ARBA00023125"/>
    </source>
</evidence>
<comment type="caution">
    <text evidence="7">The sequence shown here is derived from an EMBL/GenBank/DDBJ whole genome shotgun (WGS) entry which is preliminary data.</text>
</comment>
<dbReference type="PANTHER" id="PTHR47696">
    <property type="entry name" value="THAP DOMAIN-CONTAINING PROTEIN 2"/>
    <property type="match status" value="1"/>
</dbReference>
<protein>
    <submittedName>
        <fullName evidence="7">THAP domain-containing protein 5-like isoform X1</fullName>
    </submittedName>
</protein>
<sequence>MSCSAFGCTRRPAKDSTAQFFRFPLSDEIRVKKWVMNVRRRNWMPSRSSRLCCAHFEENQFFLDIKGKRRLKDTAVPTIFNFPPYLVRKKEATKATRIKSVSMTVSDGFAPAPVPLCSPPSYQPHWELGPVSPPPPSPPAAPLCPVFNNEFVPKTESEDIKISPADFNMVTVKEEPVEEPVEEPSEEPVEEPIHYNIVVITADFGQVVADDTTESSTSQDSQAVSHDHSYLCTKEKQLPACNDHCYIGSESPRTLKRKVLAVQEQLIAARKKLKVKCQQTRRLKSRLLTLKDLVKVLRKKLQQKNQQQL</sequence>
<accession>A0AAV1Q817</accession>
<keyword evidence="8" id="KW-1185">Reference proteome</keyword>
<dbReference type="InterPro" id="IPR006612">
    <property type="entry name" value="THAP_Znf"/>
</dbReference>
<dbReference type="AlphaFoldDB" id="A0AAV1Q817"/>
<reference evidence="7 8" key="1">
    <citation type="submission" date="2024-01" db="EMBL/GenBank/DDBJ databases">
        <authorList>
            <person name="Alioto T."/>
            <person name="Alioto T."/>
            <person name="Gomez Garrido J."/>
        </authorList>
    </citation>
    <scope>NUCLEOTIDE SEQUENCE [LARGE SCALE GENOMIC DNA]</scope>
</reference>
<dbReference type="PANTHER" id="PTHR47696:SF2">
    <property type="entry name" value="PROVISIONAL ORTHOLOG OF THAP DOMAIN CONTAINING 1"/>
    <property type="match status" value="1"/>
</dbReference>
<keyword evidence="3" id="KW-0862">Zinc</keyword>
<feature type="domain" description="THAP-type" evidence="6">
    <location>
        <begin position="1"/>
        <end position="80"/>
    </location>
</feature>
<evidence type="ECO:0000256" key="1">
    <source>
        <dbReference type="ARBA" id="ARBA00022723"/>
    </source>
</evidence>
<dbReference type="Proteomes" id="UP001314229">
    <property type="component" value="Unassembled WGS sequence"/>
</dbReference>
<dbReference type="SUPFAM" id="SSF57716">
    <property type="entry name" value="Glucocorticoid receptor-like (DNA-binding domain)"/>
    <property type="match status" value="1"/>
</dbReference>
<dbReference type="SMART" id="SM00692">
    <property type="entry name" value="DM3"/>
    <property type="match status" value="1"/>
</dbReference>
<dbReference type="GO" id="GO:0003677">
    <property type="term" value="F:DNA binding"/>
    <property type="evidence" value="ECO:0007669"/>
    <property type="project" value="UniProtKB-UniRule"/>
</dbReference>
<organism evidence="7 8">
    <name type="scientific">Scomber scombrus</name>
    <name type="common">Atlantic mackerel</name>
    <name type="synonym">Scomber vernalis</name>
    <dbReference type="NCBI Taxonomy" id="13677"/>
    <lineage>
        <taxon>Eukaryota</taxon>
        <taxon>Metazoa</taxon>
        <taxon>Chordata</taxon>
        <taxon>Craniata</taxon>
        <taxon>Vertebrata</taxon>
        <taxon>Euteleostomi</taxon>
        <taxon>Actinopterygii</taxon>
        <taxon>Neopterygii</taxon>
        <taxon>Teleostei</taxon>
        <taxon>Neoteleostei</taxon>
        <taxon>Acanthomorphata</taxon>
        <taxon>Pelagiaria</taxon>
        <taxon>Scombriformes</taxon>
        <taxon>Scombridae</taxon>
        <taxon>Scomber</taxon>
    </lineage>
</organism>
<dbReference type="SMART" id="SM00980">
    <property type="entry name" value="THAP"/>
    <property type="match status" value="1"/>
</dbReference>
<dbReference type="PROSITE" id="PS50950">
    <property type="entry name" value="ZF_THAP"/>
    <property type="match status" value="1"/>
</dbReference>
<name>A0AAV1Q817_SCOSC</name>
<keyword evidence="4 5" id="KW-0238">DNA-binding</keyword>
<evidence type="ECO:0000256" key="5">
    <source>
        <dbReference type="PROSITE-ProRule" id="PRU00309"/>
    </source>
</evidence>
<evidence type="ECO:0000256" key="3">
    <source>
        <dbReference type="ARBA" id="ARBA00022833"/>
    </source>
</evidence>
<keyword evidence="2 5" id="KW-0863">Zinc-finger</keyword>
<gene>
    <name evidence="7" type="ORF">FSCOSCO3_A019631</name>
</gene>
<proteinExistence type="predicted"/>
<dbReference type="EMBL" id="CAWUFR010000603">
    <property type="protein sequence ID" value="CAK6979695.1"/>
    <property type="molecule type" value="Genomic_DNA"/>
</dbReference>
<evidence type="ECO:0000313" key="8">
    <source>
        <dbReference type="Proteomes" id="UP001314229"/>
    </source>
</evidence>
<dbReference type="Pfam" id="PF05485">
    <property type="entry name" value="THAP"/>
    <property type="match status" value="1"/>
</dbReference>
<evidence type="ECO:0000259" key="6">
    <source>
        <dbReference type="PROSITE" id="PS50950"/>
    </source>
</evidence>
<evidence type="ECO:0000256" key="2">
    <source>
        <dbReference type="ARBA" id="ARBA00022771"/>
    </source>
</evidence>
<dbReference type="GO" id="GO:0008270">
    <property type="term" value="F:zinc ion binding"/>
    <property type="evidence" value="ECO:0007669"/>
    <property type="project" value="UniProtKB-KW"/>
</dbReference>